<dbReference type="Pfam" id="PF05936">
    <property type="entry name" value="T6SS_VasE"/>
    <property type="match status" value="1"/>
</dbReference>
<evidence type="ECO:0000313" key="1">
    <source>
        <dbReference type="EMBL" id="MCC3805014.1"/>
    </source>
</evidence>
<accession>A0A2S1MEX8</accession>
<dbReference type="PANTHER" id="PTHR35566:SF1">
    <property type="entry name" value="TYPE VI SECRETION SYSTEM BASEPLATE COMPONENT TSSK1"/>
    <property type="match status" value="1"/>
</dbReference>
<organism evidence="1 6">
    <name type="scientific">Vibrio parahaemolyticus</name>
    <dbReference type="NCBI Taxonomy" id="670"/>
    <lineage>
        <taxon>Bacteria</taxon>
        <taxon>Pseudomonadati</taxon>
        <taxon>Pseudomonadota</taxon>
        <taxon>Gammaproteobacteria</taxon>
        <taxon>Vibrionales</taxon>
        <taxon>Vibrionaceae</taxon>
        <taxon>Vibrio</taxon>
    </lineage>
</organism>
<gene>
    <name evidence="1" type="primary">tssK</name>
    <name evidence="3" type="ORF">FVP01_04380</name>
    <name evidence="2" type="ORF">HKB16_11770</name>
    <name evidence="1" type="ORF">IB292_08185</name>
</gene>
<dbReference type="PANTHER" id="PTHR35566">
    <property type="entry name" value="BLR3599 PROTEIN"/>
    <property type="match status" value="1"/>
</dbReference>
<evidence type="ECO:0000313" key="3">
    <source>
        <dbReference type="EMBL" id="TXN18226.1"/>
    </source>
</evidence>
<reference evidence="1" key="3">
    <citation type="submission" date="2020-09" db="EMBL/GenBank/DDBJ databases">
        <title>Genome sequence of Vibrio parahaemolyticus isolates.</title>
        <authorList>
            <person name="Hammerl J.A."/>
            <person name="Strauch E."/>
        </authorList>
    </citation>
    <scope>NUCLEOTIDE SEQUENCE</scope>
    <source>
        <strain evidence="1">17-VB00146</strain>
    </source>
</reference>
<dbReference type="Proteomes" id="UP000518904">
    <property type="component" value="Unassembled WGS sequence"/>
</dbReference>
<dbReference type="EMBL" id="VRMQ01000001">
    <property type="protein sequence ID" value="TXN18226.1"/>
    <property type="molecule type" value="Genomic_DNA"/>
</dbReference>
<dbReference type="EMBL" id="JACVHL010000006">
    <property type="protein sequence ID" value="MCC3805014.1"/>
    <property type="molecule type" value="Genomic_DNA"/>
</dbReference>
<dbReference type="Proteomes" id="UP000321504">
    <property type="component" value="Unassembled WGS sequence"/>
</dbReference>
<evidence type="ECO:0000313" key="2">
    <source>
        <dbReference type="EMBL" id="NMU83571.1"/>
    </source>
</evidence>
<dbReference type="NCBIfam" id="TIGR03353">
    <property type="entry name" value="VI_chp_4"/>
    <property type="match status" value="1"/>
</dbReference>
<comment type="caution">
    <text evidence="1">The sequence shown here is derived from an EMBL/GenBank/DDBJ whole genome shotgun (WGS) entry which is preliminary data.</text>
</comment>
<sequence length="441" mass="49553">MMQYSKTAWCEGMFLRPQHFQQHERAISNEYKGLHSLGGSYNWGVWNCRVKEHALKTGLIELDNLQAILPDMTLIDFSATTSFLSPLKVKKGTENTLVKVIVPLSKVSSKMIADPSETTVSRYLLQDLDVIDNLTGQDEETIQVASLNIELKSSNEQLTGYIELPILKIKEVSTEGEVILDDSYVPPLLNLLNDKVMTGYLRNAMAMTKIRADVIAQRLVKGKAASASAVDFIMLQMLNRYEAILKHFSELEKVHPLELATTFKGYIGELATFSHTTKRLPNLKAYDHLEVASVFAELNQVLSQYLSVVLDQTASKLPLEVRQYGIQVTPLPDKRLLESCQFVLAIKADTTTDEIRRLVPAQLKLGPAEQIRDLINNQINGINVAPLSVVPRQIPYQTGYVYFEVVKKGPFWMRLKDSGGIALHLSGHFPNPDIELWSINQ</sequence>
<evidence type="ECO:0000313" key="5">
    <source>
        <dbReference type="Proteomes" id="UP000518904"/>
    </source>
</evidence>
<evidence type="ECO:0000313" key="6">
    <source>
        <dbReference type="Proteomes" id="UP000726777"/>
    </source>
</evidence>
<reference evidence="2 5" key="2">
    <citation type="submission" date="2020-04" db="EMBL/GenBank/DDBJ databases">
        <title>Whole-genome sequencing of Vibrio spp. from China reveals different genetic environments of blaCTX-M-14 among diverse lineages.</title>
        <authorList>
            <person name="Zheng Z."/>
            <person name="Ye L."/>
            <person name="Chen S."/>
        </authorList>
    </citation>
    <scope>NUCLEOTIDE SEQUENCE [LARGE SCALE GENOMIC DNA]</scope>
    <source>
        <strain evidence="2 5">Vb0551</strain>
    </source>
</reference>
<dbReference type="RefSeq" id="WP_017447471.1">
    <property type="nucleotide sequence ID" value="NZ_CABMHD010000003.1"/>
</dbReference>
<reference evidence="3 4" key="1">
    <citation type="submission" date="2019-08" db="EMBL/GenBank/DDBJ databases">
        <title>Emerging of two pre-pandemic pathogenic O4:KUT lineages of Vibrio parahaemolyticus in coastal eastern China.</title>
        <authorList>
            <person name="Yu H."/>
        </authorList>
    </citation>
    <scope>NUCLEOTIDE SEQUENCE [LARGE SCALE GENOMIC DNA]</scope>
    <source>
        <strain evidence="3 4">HZ17-383</strain>
    </source>
</reference>
<name>A0A2S1MEX8_VIBPH</name>
<dbReference type="AlphaFoldDB" id="A0A2S1MEX8"/>
<protein>
    <submittedName>
        <fullName evidence="1">Type VI secretion system baseplate subunit TssK</fullName>
    </submittedName>
</protein>
<dbReference type="EMBL" id="JABCLB010001107">
    <property type="protein sequence ID" value="NMU83571.1"/>
    <property type="molecule type" value="Genomic_DNA"/>
</dbReference>
<proteinExistence type="predicted"/>
<evidence type="ECO:0000313" key="4">
    <source>
        <dbReference type="Proteomes" id="UP000321504"/>
    </source>
</evidence>
<dbReference type="InterPro" id="IPR010263">
    <property type="entry name" value="T6SS_TssK"/>
</dbReference>
<dbReference type="Proteomes" id="UP000726777">
    <property type="component" value="Unassembled WGS sequence"/>
</dbReference>